<dbReference type="SUPFAM" id="SSF50129">
    <property type="entry name" value="GroES-like"/>
    <property type="match status" value="1"/>
</dbReference>
<dbReference type="InterPro" id="IPR013154">
    <property type="entry name" value="ADH-like_N"/>
</dbReference>
<dbReference type="InterPro" id="IPR011032">
    <property type="entry name" value="GroES-like_sf"/>
</dbReference>
<dbReference type="RefSeq" id="WP_168186104.1">
    <property type="nucleotide sequence ID" value="NZ_CP122566.1"/>
</dbReference>
<dbReference type="Pfam" id="PF08240">
    <property type="entry name" value="ADH_N"/>
    <property type="match status" value="1"/>
</dbReference>
<proteinExistence type="predicted"/>
<dbReference type="GO" id="GO:0016491">
    <property type="term" value="F:oxidoreductase activity"/>
    <property type="evidence" value="ECO:0007669"/>
    <property type="project" value="TreeGrafter"/>
</dbReference>
<keyword evidence="3" id="KW-1185">Reference proteome</keyword>
<gene>
    <name evidence="2" type="ORF">QDX21_07920</name>
</gene>
<dbReference type="Gene3D" id="3.40.50.720">
    <property type="entry name" value="NAD(P)-binding Rossmann-like Domain"/>
    <property type="match status" value="1"/>
</dbReference>
<dbReference type="PANTHER" id="PTHR43677:SF4">
    <property type="entry name" value="QUINONE OXIDOREDUCTASE-LIKE PROTEIN 2"/>
    <property type="match status" value="1"/>
</dbReference>
<reference evidence="2 3" key="1">
    <citation type="submission" date="2023-03" db="EMBL/GenBank/DDBJ databases">
        <title>Complete genome sequences of several Auritidibacter ignavus strains isolated from ear infections.</title>
        <authorList>
            <person name="Baehr T."/>
            <person name="Baumhoegger A.M."/>
        </authorList>
    </citation>
    <scope>NUCLEOTIDE SEQUENCE [LARGE SCALE GENOMIC DNA]</scope>
    <source>
        <strain evidence="2 3">BABAE-6</strain>
    </source>
</reference>
<sequence length="154" mass="16359">MRLLVRTTTDQSLKVTRFGELKIRQSAGRRSPATRNRALVRVEYASVGVTDVMAARGDYHLQPVPGFVTGYDFVGIVESLPPGSLSGLRVGQRVAGVLPAMGAHATRLAVRPDILVPVPSALHAASAATILLDAVTAMHALRLANLERGDSVLI</sequence>
<dbReference type="EMBL" id="CP122566">
    <property type="protein sequence ID" value="WGH92253.1"/>
    <property type="molecule type" value="Genomic_DNA"/>
</dbReference>
<accession>A0AAJ6AFD0</accession>
<evidence type="ECO:0000313" key="2">
    <source>
        <dbReference type="EMBL" id="WGH92253.1"/>
    </source>
</evidence>
<dbReference type="InterPro" id="IPR051397">
    <property type="entry name" value="Zn-ADH-like_protein"/>
</dbReference>
<protein>
    <submittedName>
        <fullName evidence="2">Alcohol dehydrogenase catalytic domain-containing protein</fullName>
    </submittedName>
</protein>
<dbReference type="AlphaFoldDB" id="A0AAJ6AFD0"/>
<organism evidence="2 3">
    <name type="scientific">Auritidibacter ignavus</name>
    <dbReference type="NCBI Taxonomy" id="678932"/>
    <lineage>
        <taxon>Bacteria</taxon>
        <taxon>Bacillati</taxon>
        <taxon>Actinomycetota</taxon>
        <taxon>Actinomycetes</taxon>
        <taxon>Micrococcales</taxon>
        <taxon>Micrococcaceae</taxon>
        <taxon>Auritidibacter</taxon>
    </lineage>
</organism>
<evidence type="ECO:0000313" key="3">
    <source>
        <dbReference type="Proteomes" id="UP001224674"/>
    </source>
</evidence>
<dbReference type="Gene3D" id="3.90.180.10">
    <property type="entry name" value="Medium-chain alcohol dehydrogenases, catalytic domain"/>
    <property type="match status" value="1"/>
</dbReference>
<evidence type="ECO:0000259" key="1">
    <source>
        <dbReference type="Pfam" id="PF08240"/>
    </source>
</evidence>
<dbReference type="Proteomes" id="UP001224674">
    <property type="component" value="Chromosome"/>
</dbReference>
<dbReference type="PANTHER" id="PTHR43677">
    <property type="entry name" value="SHORT-CHAIN DEHYDROGENASE/REDUCTASE"/>
    <property type="match status" value="1"/>
</dbReference>
<name>A0AAJ6AFD0_9MICC</name>
<feature type="domain" description="Alcohol dehydrogenase-like N-terminal" evidence="1">
    <location>
        <begin position="36"/>
        <end position="119"/>
    </location>
</feature>